<dbReference type="Proteomes" id="UP000215199">
    <property type="component" value="Unassembled WGS sequence"/>
</dbReference>
<proteinExistence type="predicted"/>
<dbReference type="InterPro" id="IPR046580">
    <property type="entry name" value="DUF6640"/>
</dbReference>
<keyword evidence="2" id="KW-0808">Transferase</keyword>
<keyword evidence="3" id="KW-1185">Reference proteome</keyword>
<reference evidence="3" key="1">
    <citation type="submission" date="2017-07" db="EMBL/GenBank/DDBJ databases">
        <title>Comparative genome mining reveals phylogenetic distribution patterns of secondary metabolites in Amycolatopsis.</title>
        <authorList>
            <person name="Adamek M."/>
            <person name="Alanjary M."/>
            <person name="Sales-Ortells H."/>
            <person name="Goodfellow M."/>
            <person name="Bull A.T."/>
            <person name="Kalinowski J."/>
            <person name="Ziemert N."/>
        </authorList>
    </citation>
    <scope>NUCLEOTIDE SEQUENCE [LARGE SCALE GENOMIC DNA]</scope>
    <source>
        <strain evidence="3">H5</strain>
    </source>
</reference>
<name>A0A229SVA5_9PSEU</name>
<evidence type="ECO:0000313" key="2">
    <source>
        <dbReference type="EMBL" id="OXM62690.1"/>
    </source>
</evidence>
<protein>
    <submittedName>
        <fullName evidence="2">Acetyltransferase</fullName>
    </submittedName>
</protein>
<dbReference type="GO" id="GO:0016740">
    <property type="term" value="F:transferase activity"/>
    <property type="evidence" value="ECO:0007669"/>
    <property type="project" value="UniProtKB-KW"/>
</dbReference>
<dbReference type="AlphaFoldDB" id="A0A229SVA5"/>
<comment type="caution">
    <text evidence="2">The sequence shown here is derived from an EMBL/GenBank/DDBJ whole genome shotgun (WGS) entry which is preliminary data.</text>
</comment>
<gene>
    <name evidence="2" type="ORF">CF165_33430</name>
</gene>
<dbReference type="RefSeq" id="WP_093951579.1">
    <property type="nucleotide sequence ID" value="NZ_NMUL01000039.1"/>
</dbReference>
<feature type="signal peptide" evidence="1">
    <location>
        <begin position="1"/>
        <end position="30"/>
    </location>
</feature>
<evidence type="ECO:0000256" key="1">
    <source>
        <dbReference type="SAM" id="SignalP"/>
    </source>
</evidence>
<accession>A0A229SVA5</accession>
<sequence>MAMLNRRKLPLGKVLISLSAAGTLVGSYVADWNETHIHNPTWPPHAKFHNAQTMSMGAALSLTALYQLWKPGRSRESLDSAAVIAGLYGLTQLSAVLYPGTASVDPPREDNWPQLKYTLPSLGMVLLGYWTERHRITRERRRA</sequence>
<dbReference type="Pfam" id="PF20345">
    <property type="entry name" value="DUF6640"/>
    <property type="match status" value="1"/>
</dbReference>
<feature type="chain" id="PRO_5039685871" evidence="1">
    <location>
        <begin position="31"/>
        <end position="143"/>
    </location>
</feature>
<organism evidence="2 3">
    <name type="scientific">Amycolatopsis vastitatis</name>
    <dbReference type="NCBI Taxonomy" id="1905142"/>
    <lineage>
        <taxon>Bacteria</taxon>
        <taxon>Bacillati</taxon>
        <taxon>Actinomycetota</taxon>
        <taxon>Actinomycetes</taxon>
        <taxon>Pseudonocardiales</taxon>
        <taxon>Pseudonocardiaceae</taxon>
        <taxon>Amycolatopsis</taxon>
    </lineage>
</organism>
<evidence type="ECO:0000313" key="3">
    <source>
        <dbReference type="Proteomes" id="UP000215199"/>
    </source>
</evidence>
<dbReference type="OrthoDB" id="122427at2"/>
<dbReference type="EMBL" id="NMUL01000039">
    <property type="protein sequence ID" value="OXM62690.1"/>
    <property type="molecule type" value="Genomic_DNA"/>
</dbReference>
<keyword evidence="1" id="KW-0732">Signal</keyword>